<name>A0A3P7K6H4_LITSI</name>
<proteinExistence type="predicted"/>
<feature type="compositionally biased region" description="Low complexity" evidence="1">
    <location>
        <begin position="161"/>
        <end position="172"/>
    </location>
</feature>
<evidence type="ECO:0000313" key="2">
    <source>
        <dbReference type="EMBL" id="VDM92127.1"/>
    </source>
</evidence>
<evidence type="ECO:0000313" key="3">
    <source>
        <dbReference type="Proteomes" id="UP000277928"/>
    </source>
</evidence>
<keyword evidence="3" id="KW-1185">Reference proteome</keyword>
<organism evidence="2 3">
    <name type="scientific">Litomosoides sigmodontis</name>
    <name type="common">Filarial nematode worm</name>
    <dbReference type="NCBI Taxonomy" id="42156"/>
    <lineage>
        <taxon>Eukaryota</taxon>
        <taxon>Metazoa</taxon>
        <taxon>Ecdysozoa</taxon>
        <taxon>Nematoda</taxon>
        <taxon>Chromadorea</taxon>
        <taxon>Rhabditida</taxon>
        <taxon>Spirurina</taxon>
        <taxon>Spiruromorpha</taxon>
        <taxon>Filarioidea</taxon>
        <taxon>Onchocercidae</taxon>
        <taxon>Litomosoides</taxon>
    </lineage>
</organism>
<gene>
    <name evidence="2" type="ORF">NLS_LOCUS9645</name>
</gene>
<protein>
    <submittedName>
        <fullName evidence="2">Uncharacterized protein</fullName>
    </submittedName>
</protein>
<accession>A0A3P7K6H4</accession>
<evidence type="ECO:0000256" key="1">
    <source>
        <dbReference type="SAM" id="MobiDB-lite"/>
    </source>
</evidence>
<reference evidence="2 3" key="1">
    <citation type="submission" date="2018-08" db="EMBL/GenBank/DDBJ databases">
        <authorList>
            <person name="Laetsch R D."/>
            <person name="Stevens L."/>
            <person name="Kumar S."/>
            <person name="Blaxter L. M."/>
        </authorList>
    </citation>
    <scope>NUCLEOTIDE SEQUENCE [LARGE SCALE GENOMIC DNA]</scope>
</reference>
<dbReference type="EMBL" id="UYRX01001773">
    <property type="protein sequence ID" value="VDM92127.1"/>
    <property type="molecule type" value="Genomic_DNA"/>
</dbReference>
<dbReference type="Proteomes" id="UP000277928">
    <property type="component" value="Unassembled WGS sequence"/>
</dbReference>
<feature type="non-terminal residue" evidence="2">
    <location>
        <position position="1"/>
    </location>
</feature>
<sequence>FNRREGRKVRRKRELSADIVLSGGDWPRGTAIRGSNSVINGGDLFHGSSESNFIKHRAIRVTPNSFRSYSFQANKLSMNVLRNNSPLLTGTIFRLHHETSNGYCTIGRLYEEIPGSGIFSAAGQVEHSTAYTARRDPLHGISLSLRRPPPTCPPPPPPNQDSPLSLNSSSRNSMEREHDVISVISSPKRSTDDEKSRNSGNSGDNGRESGYGTAPSRSWNSPMIVQQQRRILLRESDDAFRRNHHASLAIYAHRSNNAHPMTYV</sequence>
<dbReference type="AlphaFoldDB" id="A0A3P7K6H4"/>
<dbReference type="OrthoDB" id="5830871at2759"/>
<feature type="compositionally biased region" description="Pro residues" evidence="1">
    <location>
        <begin position="147"/>
        <end position="160"/>
    </location>
</feature>
<dbReference type="OMA" id="AVLMYSN"/>
<feature type="region of interest" description="Disordered" evidence="1">
    <location>
        <begin position="141"/>
        <end position="223"/>
    </location>
</feature>